<evidence type="ECO:0000256" key="1">
    <source>
        <dbReference type="SAM" id="Phobius"/>
    </source>
</evidence>
<dbReference type="EMBL" id="AUXT01000177">
    <property type="protein sequence ID" value="KZN45769.1"/>
    <property type="molecule type" value="Genomic_DNA"/>
</dbReference>
<keyword evidence="1" id="KW-1133">Transmembrane helix</keyword>
<dbReference type="AlphaFoldDB" id="A0A167AT04"/>
<dbReference type="InterPro" id="IPR006976">
    <property type="entry name" value="VanZ-like"/>
</dbReference>
<evidence type="ECO:0000313" key="3">
    <source>
        <dbReference type="EMBL" id="KZN45769.1"/>
    </source>
</evidence>
<evidence type="ECO:0000259" key="2">
    <source>
        <dbReference type="Pfam" id="PF04892"/>
    </source>
</evidence>
<dbReference type="PANTHER" id="PTHR28008">
    <property type="entry name" value="DOMAIN PROTEIN, PUTATIVE (AFU_ORTHOLOGUE AFUA_3G10980)-RELATED"/>
    <property type="match status" value="1"/>
</dbReference>
<feature type="domain" description="VanZ-like" evidence="2">
    <location>
        <begin position="49"/>
        <end position="141"/>
    </location>
</feature>
<feature type="transmembrane region" description="Helical" evidence="1">
    <location>
        <begin position="39"/>
        <end position="56"/>
    </location>
</feature>
<organism evidence="3 4">
    <name type="scientific">Pseudoalteromonas luteoviolacea NCIMB 1942</name>
    <dbReference type="NCBI Taxonomy" id="1365253"/>
    <lineage>
        <taxon>Bacteria</taxon>
        <taxon>Pseudomonadati</taxon>
        <taxon>Pseudomonadota</taxon>
        <taxon>Gammaproteobacteria</taxon>
        <taxon>Alteromonadales</taxon>
        <taxon>Pseudoalteromonadaceae</taxon>
        <taxon>Pseudoalteromonas</taxon>
    </lineage>
</organism>
<dbReference type="Pfam" id="PF04892">
    <property type="entry name" value="VanZ"/>
    <property type="match status" value="1"/>
</dbReference>
<proteinExistence type="predicted"/>
<dbReference type="PATRIC" id="fig|1365253.3.peg.3327"/>
<keyword evidence="1" id="KW-0812">Transmembrane</keyword>
<dbReference type="Proteomes" id="UP000076587">
    <property type="component" value="Unassembled WGS sequence"/>
</dbReference>
<comment type="caution">
    <text evidence="3">The sequence shown here is derived from an EMBL/GenBank/DDBJ whole genome shotgun (WGS) entry which is preliminary data.</text>
</comment>
<accession>A0A167AT04</accession>
<feature type="transmembrane region" description="Helical" evidence="1">
    <location>
        <begin position="124"/>
        <end position="141"/>
    </location>
</feature>
<protein>
    <recommendedName>
        <fullName evidence="2">VanZ-like domain-containing protein</fullName>
    </recommendedName>
</protein>
<dbReference type="NCBIfam" id="NF037970">
    <property type="entry name" value="vanZ_1"/>
    <property type="match status" value="1"/>
</dbReference>
<reference evidence="3 4" key="1">
    <citation type="submission" date="2013-07" db="EMBL/GenBank/DDBJ databases">
        <title>Comparative Genomic and Metabolomic Analysis of Twelve Strains of Pseudoalteromonas luteoviolacea.</title>
        <authorList>
            <person name="Vynne N.G."/>
            <person name="Mansson M."/>
            <person name="Gram L."/>
        </authorList>
    </citation>
    <scope>NUCLEOTIDE SEQUENCE [LARGE SCALE GENOMIC DNA]</scope>
    <source>
        <strain evidence="3 4">NCIMB 1942</strain>
    </source>
</reference>
<evidence type="ECO:0000313" key="4">
    <source>
        <dbReference type="Proteomes" id="UP000076587"/>
    </source>
</evidence>
<name>A0A167AT04_9GAMM</name>
<gene>
    <name evidence="3" type="ORF">N482_13750</name>
</gene>
<keyword evidence="1" id="KW-0472">Membrane</keyword>
<feature type="transmembrane region" description="Helical" evidence="1">
    <location>
        <begin position="68"/>
        <end position="89"/>
    </location>
</feature>
<sequence length="151" mass="17699">MSNILGLKLSHLTLIHFSVFDVILDFHQVEVGVVVTRRVYQTLLLLFLIAITYLFAKEVQVQGIRIPHLDKIAHFVVFFVLAFFSYHAFKFKPWFHMILLANYGACVEWMQSTLPYRQASLGDFIADVLGALSYFILLWLVRKYRMRRAEL</sequence>
<dbReference type="PANTHER" id="PTHR28008:SF1">
    <property type="entry name" value="DOMAIN PROTEIN, PUTATIVE (AFU_ORTHOLOGUE AFUA_3G10980)-RELATED"/>
    <property type="match status" value="1"/>
</dbReference>